<dbReference type="InterPro" id="IPR002508">
    <property type="entry name" value="MurNAc-LAA_cat"/>
</dbReference>
<dbReference type="RefSeq" id="WP_007483619.1">
    <property type="nucleotide sequence ID" value="NZ_JH724314.1"/>
</dbReference>
<dbReference type="eggNOG" id="COG0860">
    <property type="taxonomic scope" value="Bacteria"/>
</dbReference>
<dbReference type="NCBIfam" id="TIGR04183">
    <property type="entry name" value="Por_Secre_tail"/>
    <property type="match status" value="1"/>
</dbReference>
<feature type="chain" id="PRO_5003716775" description="MurNAc-LAA domain-containing protein" evidence="1">
    <location>
        <begin position="20"/>
        <end position="1220"/>
    </location>
</feature>
<keyword evidence="1" id="KW-0732">Signal</keyword>
<dbReference type="SUPFAM" id="SSF53187">
    <property type="entry name" value="Zn-dependent exopeptidases"/>
    <property type="match status" value="1"/>
</dbReference>
<dbReference type="GO" id="GO:0009253">
    <property type="term" value="P:peptidoglycan catabolic process"/>
    <property type="evidence" value="ECO:0007669"/>
    <property type="project" value="InterPro"/>
</dbReference>
<protein>
    <recommendedName>
        <fullName evidence="2">MurNAc-LAA domain-containing protein</fullName>
    </recommendedName>
</protein>
<dbReference type="Gene3D" id="2.60.40.1120">
    <property type="entry name" value="Carboxypeptidase-like, regulatory domain"/>
    <property type="match status" value="1"/>
</dbReference>
<evidence type="ECO:0000259" key="2">
    <source>
        <dbReference type="Pfam" id="PF01520"/>
    </source>
</evidence>
<evidence type="ECO:0000313" key="4">
    <source>
        <dbReference type="Proteomes" id="UP000003089"/>
    </source>
</evidence>
<dbReference type="PATRIC" id="fig|997884.3.peg.704"/>
<accession>I8XRI7</accession>
<dbReference type="Pfam" id="PF01520">
    <property type="entry name" value="Amidase_3"/>
    <property type="match status" value="1"/>
</dbReference>
<dbReference type="SUPFAM" id="SSF63829">
    <property type="entry name" value="Calcium-dependent phosphotriesterase"/>
    <property type="match status" value="1"/>
</dbReference>
<dbReference type="EMBL" id="AGXS01000011">
    <property type="protein sequence ID" value="EIY53525.1"/>
    <property type="molecule type" value="Genomic_DNA"/>
</dbReference>
<name>I8XRI7_9BACE</name>
<organism evidence="3 4">
    <name type="scientific">Bacteroides nordii CL02T12C05</name>
    <dbReference type="NCBI Taxonomy" id="997884"/>
    <lineage>
        <taxon>Bacteria</taxon>
        <taxon>Pseudomonadati</taxon>
        <taxon>Bacteroidota</taxon>
        <taxon>Bacteroidia</taxon>
        <taxon>Bacteroidales</taxon>
        <taxon>Bacteroidaceae</taxon>
        <taxon>Bacteroides</taxon>
    </lineage>
</organism>
<dbReference type="InterPro" id="IPR026444">
    <property type="entry name" value="Secre_tail"/>
</dbReference>
<gene>
    <name evidence="3" type="ORF">HMPREF1068_00695</name>
</gene>
<feature type="domain" description="MurNAc-LAA" evidence="2">
    <location>
        <begin position="27"/>
        <end position="224"/>
    </location>
</feature>
<keyword evidence="4" id="KW-1185">Reference proteome</keyword>
<dbReference type="Proteomes" id="UP000003089">
    <property type="component" value="Unassembled WGS sequence"/>
</dbReference>
<sequence length="1220" mass="132445">MKRIALLIVSILTIFTAQAIDLTGVKIYINPGHGGYDSNDRSIWTIPVPEVWTSPDGYWESKSNLVKGLALKELLEAAGATVIISRTDNTSGIRDGEQFAGGGDRDLSEIAEEANANNVDHFLSIHSNALNTTTNYLLLLYHGYNDQPTIAQSLPMVQSSGLSQINNPLTVWTSPTPMLRGDFTFYGDNLGLGVLRPLTVPGFLSEGSFHDYPPETHRLMNNDFCRLEAIRFFQHFHNYFKRDMPTTGTIAGFVKSENELVDILNQPKFTYRPGSDDQWLPLNEATVKLLNADGSQVLQTYITDNWYNGIYAFYDLKPGNYKLSFSLENYESKTVDVTVTASEITYSKAFLKNINIIVPDYPAPEQGDGATALSQYDFITDGNIENPAWLNSSSIRRILQRNGKLYVLTTDPKIIVINAETQEIIKELELTGITGGSSILSDIAFSADDVLLACNKITDASATTMFKVYKWENDDAAPTVLFTTQKQANTTNAEIGETFTVAGAISNLYIYYTVKSGANYRIVGLNYKNETKSVTDKYMGADTNYPVSIWGEHVKFTISPSGYDHIIVDSDVMHTTEYKFDWSAVDGAALLKKGELAVTEVPVAAYGNTFARYAGHLFMATPVCNADATKAGIALFDVTNGLSNAVRISDKYPEAGLGTTRAGYLASSIVVNNYDIKIGIWAQGQGAAIYKTEIQPVANIYASELSISPANEFKFTLNEDASSVFITVYKEGETLTSYNAGALNKGAQVITNPFGTTNYDTWSVTASSRPVAYPVKISDDSPIFQFYSGRGVAVDNNPESPFFGRVYVSESAGGLISEGTPVNPRTTQKGIYILDAALSDVTNQGAKSYTGNIAWGANVNASYQYAPRGIATDASGKVYISDSSFGNSGIYIMDAAHPASDFSPLFGGTLNTSSGQVTVDGTFIHDPIEDIKIIGSGTETKLFTYNRPASPVAGGIYRYDIGTAVLPWVSAPSATIYDDMQNGNLLQNSYGQIASDTHGGWWMCQYRAGTGGASVPALIHATNGKLDYNCSSSLPSSYQGAMAVNADGSVLAMGTKAGKVEVFDVVYDASNKPTLTAKCSIDWGEATDYLQNMAFDAAGNLYLISNYNERLMVYSLPKSDNTYTTHASVKQSTGITPHYKANLSDCIYISNPVKDEIIINATAGINAESYVLYDTKGIPVRSGIINAAQTKVNVQTLNSGIYALLVKTSEGIANKRILKQ</sequence>
<dbReference type="CDD" id="cd02696">
    <property type="entry name" value="MurNAc-LAA"/>
    <property type="match status" value="1"/>
</dbReference>
<reference evidence="3 4" key="1">
    <citation type="submission" date="2012-02" db="EMBL/GenBank/DDBJ databases">
        <title>The Genome Sequence of Bacteroides nordii CL02T12C05.</title>
        <authorList>
            <consortium name="The Broad Institute Genome Sequencing Platform"/>
            <person name="Earl A."/>
            <person name="Ward D."/>
            <person name="Feldgarden M."/>
            <person name="Gevers D."/>
            <person name="Zitomersky N.L."/>
            <person name="Coyne M.J."/>
            <person name="Comstock L.E."/>
            <person name="Young S.K."/>
            <person name="Zeng Q."/>
            <person name="Gargeya S."/>
            <person name="Fitzgerald M."/>
            <person name="Haas B."/>
            <person name="Abouelleil A."/>
            <person name="Alvarado L."/>
            <person name="Arachchi H.M."/>
            <person name="Berlin A."/>
            <person name="Chapman S.B."/>
            <person name="Gearin G."/>
            <person name="Goldberg J."/>
            <person name="Griggs A."/>
            <person name="Gujja S."/>
            <person name="Hansen M."/>
            <person name="Heiman D."/>
            <person name="Howarth C."/>
            <person name="Larimer J."/>
            <person name="Lui A."/>
            <person name="MacDonald P.J.P."/>
            <person name="McCowen C."/>
            <person name="Montmayeur A."/>
            <person name="Murphy C."/>
            <person name="Neiman D."/>
            <person name="Pearson M."/>
            <person name="Priest M."/>
            <person name="Roberts A."/>
            <person name="Saif S."/>
            <person name="Shea T."/>
            <person name="Sisk P."/>
            <person name="Stolte C."/>
            <person name="Sykes S."/>
            <person name="Wortman J."/>
            <person name="Nusbaum C."/>
            <person name="Birren B."/>
        </authorList>
    </citation>
    <scope>NUCLEOTIDE SEQUENCE [LARGE SCALE GENOMIC DNA]</scope>
    <source>
        <strain evidence="3 4">CL02T12C05</strain>
    </source>
</reference>
<evidence type="ECO:0000313" key="3">
    <source>
        <dbReference type="EMBL" id="EIY53525.1"/>
    </source>
</evidence>
<dbReference type="SUPFAM" id="SSF49478">
    <property type="entry name" value="Cna protein B-type domain"/>
    <property type="match status" value="1"/>
</dbReference>
<feature type="signal peptide" evidence="1">
    <location>
        <begin position="1"/>
        <end position="19"/>
    </location>
</feature>
<evidence type="ECO:0000256" key="1">
    <source>
        <dbReference type="SAM" id="SignalP"/>
    </source>
</evidence>
<dbReference type="HOGENOM" id="CLU_262609_0_0_10"/>
<dbReference type="Gene3D" id="3.40.630.40">
    <property type="entry name" value="Zn-dependent exopeptidases"/>
    <property type="match status" value="1"/>
</dbReference>
<proteinExistence type="predicted"/>
<comment type="caution">
    <text evidence="3">The sequence shown here is derived from an EMBL/GenBank/DDBJ whole genome shotgun (WGS) entry which is preliminary data.</text>
</comment>
<dbReference type="AlphaFoldDB" id="I8XRI7"/>
<dbReference type="STRING" id="997884.HMPREF1068_00695"/>
<dbReference type="GO" id="GO:0008745">
    <property type="term" value="F:N-acetylmuramoyl-L-alanine amidase activity"/>
    <property type="evidence" value="ECO:0007669"/>
    <property type="project" value="InterPro"/>
</dbReference>